<dbReference type="AlphaFoldDB" id="A0A5Q3QBY6"/>
<evidence type="ECO:0000313" key="15">
    <source>
        <dbReference type="Proteomes" id="UP000371041"/>
    </source>
</evidence>
<evidence type="ECO:0000256" key="11">
    <source>
        <dbReference type="RuleBase" id="RU003826"/>
    </source>
</evidence>
<evidence type="ECO:0000259" key="13">
    <source>
        <dbReference type="Pfam" id="PF02581"/>
    </source>
</evidence>
<comment type="function">
    <text evidence="1 10">Condenses 4-methyl-5-(beta-hydroxyethyl)thiazole monophosphate (THZ-P) and 2-methyl-4-amino-5-hydroxymethyl pyrimidine pyrophosphate (HMP-PP) to form thiamine monophosphate (TMP).</text>
</comment>
<dbReference type="Gene3D" id="3.20.20.70">
    <property type="entry name" value="Aldolase class I"/>
    <property type="match status" value="1"/>
</dbReference>
<dbReference type="Pfam" id="PF02581">
    <property type="entry name" value="TMP-TENI"/>
    <property type="match status" value="1"/>
</dbReference>
<dbReference type="GO" id="GO:0009228">
    <property type="term" value="P:thiamine biosynthetic process"/>
    <property type="evidence" value="ECO:0007669"/>
    <property type="project" value="UniProtKB-KW"/>
</dbReference>
<evidence type="ECO:0000256" key="12">
    <source>
        <dbReference type="RuleBase" id="RU004253"/>
    </source>
</evidence>
<feature type="domain" description="Thiamine phosphate synthase/TenI" evidence="13">
    <location>
        <begin position="6"/>
        <end position="186"/>
    </location>
</feature>
<comment type="catalytic activity">
    <reaction evidence="8 10 11">
        <text>2-(2-carboxy-4-methylthiazol-5-yl)ethyl phosphate + 4-amino-2-methyl-5-(diphosphooxymethyl)pyrimidine + 2 H(+) = thiamine phosphate + CO2 + diphosphate</text>
        <dbReference type="Rhea" id="RHEA:47848"/>
        <dbReference type="ChEBI" id="CHEBI:15378"/>
        <dbReference type="ChEBI" id="CHEBI:16526"/>
        <dbReference type="ChEBI" id="CHEBI:33019"/>
        <dbReference type="ChEBI" id="CHEBI:37575"/>
        <dbReference type="ChEBI" id="CHEBI:57841"/>
        <dbReference type="ChEBI" id="CHEBI:62890"/>
        <dbReference type="EC" id="2.5.1.3"/>
    </reaction>
</comment>
<dbReference type="GO" id="GO:0009229">
    <property type="term" value="P:thiamine diphosphate biosynthetic process"/>
    <property type="evidence" value="ECO:0007669"/>
    <property type="project" value="UniProtKB-UniRule"/>
</dbReference>
<evidence type="ECO:0000256" key="8">
    <source>
        <dbReference type="ARBA" id="ARBA00047851"/>
    </source>
</evidence>
<comment type="pathway">
    <text evidence="2 10 12">Cofactor biosynthesis; thiamine diphosphate biosynthesis; thiamine phosphate from 4-amino-2-methyl-5-diphosphomethylpyrimidine and 4-methyl-5-(2-phosphoethyl)-thiazole: step 1/1.</text>
</comment>
<feature type="binding site" evidence="10">
    <location>
        <begin position="183"/>
        <end position="184"/>
    </location>
    <ligand>
        <name>2-[(2R,5Z)-2-carboxy-4-methylthiazol-5(2H)-ylidene]ethyl phosphate</name>
        <dbReference type="ChEBI" id="CHEBI:62899"/>
    </ligand>
</feature>
<proteinExistence type="inferred from homology"/>
<evidence type="ECO:0000256" key="5">
    <source>
        <dbReference type="ARBA" id="ARBA00022842"/>
    </source>
</evidence>
<dbReference type="InterPro" id="IPR013785">
    <property type="entry name" value="Aldolase_TIM"/>
</dbReference>
<dbReference type="FunFam" id="3.20.20.70:FF:000096">
    <property type="entry name" value="Thiamine-phosphate synthase"/>
    <property type="match status" value="1"/>
</dbReference>
<evidence type="ECO:0000256" key="3">
    <source>
        <dbReference type="ARBA" id="ARBA00022679"/>
    </source>
</evidence>
<evidence type="ECO:0000256" key="9">
    <source>
        <dbReference type="ARBA" id="ARBA00047883"/>
    </source>
</evidence>
<dbReference type="InterPro" id="IPR036206">
    <property type="entry name" value="ThiamineP_synth_sf"/>
</dbReference>
<dbReference type="CDD" id="cd00564">
    <property type="entry name" value="TMP_TenI"/>
    <property type="match status" value="1"/>
</dbReference>
<keyword evidence="15" id="KW-1185">Reference proteome</keyword>
<evidence type="ECO:0000256" key="4">
    <source>
        <dbReference type="ARBA" id="ARBA00022723"/>
    </source>
</evidence>
<dbReference type="GO" id="GO:0004789">
    <property type="term" value="F:thiamine-phosphate diphosphorylase activity"/>
    <property type="evidence" value="ECO:0007669"/>
    <property type="project" value="UniProtKB-UniRule"/>
</dbReference>
<accession>A0A5Q3QBY6</accession>
<comment type="catalytic activity">
    <reaction evidence="9 10 11">
        <text>2-[(2R,5Z)-2-carboxy-4-methylthiazol-5(2H)-ylidene]ethyl phosphate + 4-amino-2-methyl-5-(diphosphooxymethyl)pyrimidine + 2 H(+) = thiamine phosphate + CO2 + diphosphate</text>
        <dbReference type="Rhea" id="RHEA:47844"/>
        <dbReference type="ChEBI" id="CHEBI:15378"/>
        <dbReference type="ChEBI" id="CHEBI:16526"/>
        <dbReference type="ChEBI" id="CHEBI:33019"/>
        <dbReference type="ChEBI" id="CHEBI:37575"/>
        <dbReference type="ChEBI" id="CHEBI:57841"/>
        <dbReference type="ChEBI" id="CHEBI:62899"/>
        <dbReference type="EC" id="2.5.1.3"/>
    </reaction>
</comment>
<dbReference type="RefSeq" id="WP_154075710.1">
    <property type="nucleotide sequence ID" value="NZ_CP045929.1"/>
</dbReference>
<evidence type="ECO:0000256" key="7">
    <source>
        <dbReference type="ARBA" id="ARBA00047334"/>
    </source>
</evidence>
<feature type="binding site" evidence="10">
    <location>
        <position position="88"/>
    </location>
    <ligand>
        <name>Mg(2+)</name>
        <dbReference type="ChEBI" id="CHEBI:18420"/>
    </ligand>
</feature>
<dbReference type="KEGG" id="sace:GIY23_05785"/>
<dbReference type="PANTHER" id="PTHR20857">
    <property type="entry name" value="THIAMINE-PHOSPHATE PYROPHOSPHORYLASE"/>
    <property type="match status" value="1"/>
</dbReference>
<comment type="cofactor">
    <cofactor evidence="10">
        <name>Mg(2+)</name>
        <dbReference type="ChEBI" id="CHEBI:18420"/>
    </cofactor>
    <text evidence="10">Binds 1 Mg(2+) ion per subunit.</text>
</comment>
<feature type="binding site" evidence="10">
    <location>
        <position position="68"/>
    </location>
    <ligand>
        <name>4-amino-2-methyl-5-(diphosphooxymethyl)pyrimidine</name>
        <dbReference type="ChEBI" id="CHEBI:57841"/>
    </ligand>
</feature>
<dbReference type="InterPro" id="IPR022998">
    <property type="entry name" value="ThiamineP_synth_TenI"/>
</dbReference>
<feature type="binding site" evidence="10">
    <location>
        <begin position="132"/>
        <end position="134"/>
    </location>
    <ligand>
        <name>2-[(2R,5Z)-2-carboxy-4-methylthiazol-5(2H)-ylidene]ethyl phosphate</name>
        <dbReference type="ChEBI" id="CHEBI:62899"/>
    </ligand>
</feature>
<reference evidence="15" key="1">
    <citation type="submission" date="2019-11" db="EMBL/GenBank/DDBJ databases">
        <title>The complete genome sequence of Saccharopolyspora sp. E2A.</title>
        <authorList>
            <person name="Zhang G."/>
        </authorList>
    </citation>
    <scope>NUCLEOTIDE SEQUENCE [LARGE SCALE GENOMIC DNA]</scope>
    <source>
        <strain evidence="15">E2A</strain>
    </source>
</reference>
<feature type="binding site" evidence="10">
    <location>
        <position position="69"/>
    </location>
    <ligand>
        <name>Mg(2+)</name>
        <dbReference type="ChEBI" id="CHEBI:18420"/>
    </ligand>
</feature>
<feature type="binding site" evidence="10">
    <location>
        <position position="135"/>
    </location>
    <ligand>
        <name>4-amino-2-methyl-5-(diphosphooxymethyl)pyrimidine</name>
        <dbReference type="ChEBI" id="CHEBI:57841"/>
    </ligand>
</feature>
<dbReference type="HAMAP" id="MF_00097">
    <property type="entry name" value="TMP_synthase"/>
    <property type="match status" value="1"/>
</dbReference>
<sequence>MIDWSLYLVTDTALCGHRGVVRTVREAVDGGVTVVQVRDPAATGRELYELVVSVHEALRGTGVPLLVNDRLDVALAAGADGVHLGQSDLPVEAARAVLGQQRVLGHSVSTSEEVEAVPPEVDYLGVGPVVATPTKSDAADALGLDGLRDLTARTILPCVAIGGVHADNAAEIAATGVAGLCVVSEICAADDPRSAAATLRKVHQ</sequence>
<feature type="binding site" evidence="10">
    <location>
        <position position="163"/>
    </location>
    <ligand>
        <name>2-[(2R,5Z)-2-carboxy-4-methylthiazol-5(2H)-ylidene]ethyl phosphate</name>
        <dbReference type="ChEBI" id="CHEBI:62899"/>
    </ligand>
</feature>
<gene>
    <name evidence="10 14" type="primary">thiE</name>
    <name evidence="14" type="ORF">GIY23_05785</name>
</gene>
<dbReference type="Proteomes" id="UP000371041">
    <property type="component" value="Chromosome"/>
</dbReference>
<dbReference type="EC" id="2.5.1.3" evidence="10"/>
<keyword evidence="4 10" id="KW-0479">Metal-binding</keyword>
<feature type="binding site" evidence="10">
    <location>
        <position position="107"/>
    </location>
    <ligand>
        <name>4-amino-2-methyl-5-(diphosphooxymethyl)pyrimidine</name>
        <dbReference type="ChEBI" id="CHEBI:57841"/>
    </ligand>
</feature>
<keyword evidence="6 10" id="KW-0784">Thiamine biosynthesis</keyword>
<dbReference type="SUPFAM" id="SSF51391">
    <property type="entry name" value="Thiamin phosphate synthase"/>
    <property type="match status" value="1"/>
</dbReference>
<dbReference type="GO" id="GO:0000287">
    <property type="term" value="F:magnesium ion binding"/>
    <property type="evidence" value="ECO:0007669"/>
    <property type="project" value="UniProtKB-UniRule"/>
</dbReference>
<comment type="similarity">
    <text evidence="10 11">Belongs to the thiamine-phosphate synthase family.</text>
</comment>
<evidence type="ECO:0000313" key="14">
    <source>
        <dbReference type="EMBL" id="QGK69109.1"/>
    </source>
</evidence>
<evidence type="ECO:0000256" key="6">
    <source>
        <dbReference type="ARBA" id="ARBA00022977"/>
    </source>
</evidence>
<keyword evidence="5 10" id="KW-0460">Magnesium</keyword>
<dbReference type="UniPathway" id="UPA00060">
    <property type="reaction ID" value="UER00141"/>
</dbReference>
<comment type="catalytic activity">
    <reaction evidence="7 10 11">
        <text>4-methyl-5-(2-phosphooxyethyl)-thiazole + 4-amino-2-methyl-5-(diphosphooxymethyl)pyrimidine + H(+) = thiamine phosphate + diphosphate</text>
        <dbReference type="Rhea" id="RHEA:22328"/>
        <dbReference type="ChEBI" id="CHEBI:15378"/>
        <dbReference type="ChEBI" id="CHEBI:33019"/>
        <dbReference type="ChEBI" id="CHEBI:37575"/>
        <dbReference type="ChEBI" id="CHEBI:57841"/>
        <dbReference type="ChEBI" id="CHEBI:58296"/>
        <dbReference type="EC" id="2.5.1.3"/>
    </reaction>
</comment>
<comment type="caution">
    <text evidence="10">Lacks conserved residue(s) required for the propagation of feature annotation.</text>
</comment>
<protein>
    <recommendedName>
        <fullName evidence="10">Thiamine-phosphate synthase</fullName>
        <shortName evidence="10">TP synthase</shortName>
        <shortName evidence="10">TPS</shortName>
        <ecNumber evidence="10">2.5.1.3</ecNumber>
    </recommendedName>
    <alternativeName>
        <fullName evidence="10">Thiamine-phosphate pyrophosphorylase</fullName>
        <shortName evidence="10">TMP pyrophosphorylase</shortName>
        <shortName evidence="10">TMP-PPase</shortName>
    </alternativeName>
</protein>
<dbReference type="InterPro" id="IPR034291">
    <property type="entry name" value="TMP_synthase"/>
</dbReference>
<dbReference type="NCBIfam" id="TIGR00693">
    <property type="entry name" value="thiE"/>
    <property type="match status" value="1"/>
</dbReference>
<evidence type="ECO:0000256" key="2">
    <source>
        <dbReference type="ARBA" id="ARBA00005165"/>
    </source>
</evidence>
<dbReference type="PANTHER" id="PTHR20857:SF15">
    <property type="entry name" value="THIAMINE-PHOSPHATE SYNTHASE"/>
    <property type="match status" value="1"/>
</dbReference>
<organism evidence="14 15">
    <name type="scientific">Allosaccharopolyspora coralli</name>
    <dbReference type="NCBI Taxonomy" id="2665642"/>
    <lineage>
        <taxon>Bacteria</taxon>
        <taxon>Bacillati</taxon>
        <taxon>Actinomycetota</taxon>
        <taxon>Actinomycetes</taxon>
        <taxon>Pseudonocardiales</taxon>
        <taxon>Pseudonocardiaceae</taxon>
        <taxon>Allosaccharopolyspora</taxon>
    </lineage>
</organism>
<dbReference type="EMBL" id="CP045929">
    <property type="protein sequence ID" value="QGK69109.1"/>
    <property type="molecule type" value="Genomic_DNA"/>
</dbReference>
<keyword evidence="3 10" id="KW-0808">Transferase</keyword>
<evidence type="ECO:0000256" key="1">
    <source>
        <dbReference type="ARBA" id="ARBA00003814"/>
    </source>
</evidence>
<dbReference type="GO" id="GO:0005737">
    <property type="term" value="C:cytoplasm"/>
    <property type="evidence" value="ECO:0007669"/>
    <property type="project" value="TreeGrafter"/>
</dbReference>
<evidence type="ECO:0000256" key="10">
    <source>
        <dbReference type="HAMAP-Rule" id="MF_00097"/>
    </source>
</evidence>
<name>A0A5Q3QBY6_9PSEU</name>